<keyword evidence="2" id="KW-1185">Reference proteome</keyword>
<dbReference type="EMBL" id="KQ981477">
    <property type="protein sequence ID" value="KYN41464.1"/>
    <property type="molecule type" value="Genomic_DNA"/>
</dbReference>
<reference evidence="1 2" key="1">
    <citation type="submission" date="2016-03" db="EMBL/GenBank/DDBJ databases">
        <title>Trachymyrmex septentrionalis WGS genome.</title>
        <authorList>
            <person name="Nygaard S."/>
            <person name="Hu H."/>
            <person name="Boomsma J."/>
            <person name="Zhang G."/>
        </authorList>
    </citation>
    <scope>NUCLEOTIDE SEQUENCE [LARGE SCALE GENOMIC DNA]</scope>
    <source>
        <strain evidence="1">Tsep2-gDNA-1</strain>
        <tissue evidence="1">Whole body</tissue>
    </source>
</reference>
<organism evidence="1 2">
    <name type="scientific">Trachymyrmex septentrionalis</name>
    <dbReference type="NCBI Taxonomy" id="34720"/>
    <lineage>
        <taxon>Eukaryota</taxon>
        <taxon>Metazoa</taxon>
        <taxon>Ecdysozoa</taxon>
        <taxon>Arthropoda</taxon>
        <taxon>Hexapoda</taxon>
        <taxon>Insecta</taxon>
        <taxon>Pterygota</taxon>
        <taxon>Neoptera</taxon>
        <taxon>Endopterygota</taxon>
        <taxon>Hymenoptera</taxon>
        <taxon>Apocrita</taxon>
        <taxon>Aculeata</taxon>
        <taxon>Formicoidea</taxon>
        <taxon>Formicidae</taxon>
        <taxon>Myrmicinae</taxon>
        <taxon>Trachymyrmex</taxon>
    </lineage>
</organism>
<dbReference type="Proteomes" id="UP000078541">
    <property type="component" value="Unassembled WGS sequence"/>
</dbReference>
<evidence type="ECO:0000313" key="2">
    <source>
        <dbReference type="Proteomes" id="UP000078541"/>
    </source>
</evidence>
<gene>
    <name evidence="1" type="ORF">ALC56_04145</name>
</gene>
<dbReference type="AlphaFoldDB" id="A0A151JYD0"/>
<accession>A0A151JYD0</accession>
<evidence type="ECO:0000313" key="1">
    <source>
        <dbReference type="EMBL" id="KYN41464.1"/>
    </source>
</evidence>
<protein>
    <submittedName>
        <fullName evidence="1">Uncharacterized protein</fullName>
    </submittedName>
</protein>
<name>A0A151JYD0_9HYME</name>
<sequence length="111" mass="12728">SNHYNLNANLFRKNMVSAEACSCGDPRQNINHVIFYCPTISPKSAKLTSFIDKTFPNTSRDIFPLLKKTFCQNVPPSTGFLQNHQPPHLNYSRQACISRALSEFRRRVIKQ</sequence>
<proteinExistence type="predicted"/>
<feature type="non-terminal residue" evidence="1">
    <location>
        <position position="1"/>
    </location>
</feature>